<organism evidence="5 6">
    <name type="scientific">Penicillium salamii</name>
    <dbReference type="NCBI Taxonomy" id="1612424"/>
    <lineage>
        <taxon>Eukaryota</taxon>
        <taxon>Fungi</taxon>
        <taxon>Dikarya</taxon>
        <taxon>Ascomycota</taxon>
        <taxon>Pezizomycotina</taxon>
        <taxon>Eurotiomycetes</taxon>
        <taxon>Eurotiomycetidae</taxon>
        <taxon>Eurotiales</taxon>
        <taxon>Aspergillaceae</taxon>
        <taxon>Penicillium</taxon>
    </lineage>
</organism>
<evidence type="ECO:0000256" key="4">
    <source>
        <dbReference type="SAM" id="MobiDB-lite"/>
    </source>
</evidence>
<feature type="region of interest" description="Disordered" evidence="4">
    <location>
        <begin position="981"/>
        <end position="1015"/>
    </location>
</feature>
<dbReference type="InterPro" id="IPR002347">
    <property type="entry name" value="SDR_fam"/>
</dbReference>
<dbReference type="GO" id="GO:0050085">
    <property type="term" value="F:mannitol 2-dehydrogenase (NADP+) activity"/>
    <property type="evidence" value="ECO:0007669"/>
    <property type="project" value="UniProtKB-ARBA"/>
</dbReference>
<dbReference type="InterPro" id="IPR020904">
    <property type="entry name" value="Sc_DH/Rdtase_CS"/>
</dbReference>
<keyword evidence="3" id="KW-0560">Oxidoreductase</keyword>
<dbReference type="SUPFAM" id="SSF51735">
    <property type="entry name" value="NAD(P)-binding Rossmann-fold domains"/>
    <property type="match status" value="1"/>
</dbReference>
<dbReference type="GO" id="GO:0019594">
    <property type="term" value="P:mannitol metabolic process"/>
    <property type="evidence" value="ECO:0007669"/>
    <property type="project" value="UniProtKB-ARBA"/>
</dbReference>
<reference evidence="5" key="1">
    <citation type="submission" date="2021-07" db="EMBL/GenBank/DDBJ databases">
        <authorList>
            <person name="Branca A.L. A."/>
        </authorList>
    </citation>
    <scope>NUCLEOTIDE SEQUENCE</scope>
</reference>
<dbReference type="Pfam" id="PF13561">
    <property type="entry name" value="adh_short_C2"/>
    <property type="match status" value="1"/>
</dbReference>
<dbReference type="OrthoDB" id="3515175at2759"/>
<feature type="region of interest" description="Disordered" evidence="4">
    <location>
        <begin position="455"/>
        <end position="495"/>
    </location>
</feature>
<dbReference type="EMBL" id="CAJVPG010000155">
    <property type="protein sequence ID" value="CAG8364513.1"/>
    <property type="molecule type" value="Genomic_DNA"/>
</dbReference>
<keyword evidence="2" id="KW-0521">NADP</keyword>
<feature type="region of interest" description="Disordered" evidence="4">
    <location>
        <begin position="1075"/>
        <end position="1094"/>
    </location>
</feature>
<gene>
    <name evidence="5" type="ORF">PSALAMII_LOCUS4112</name>
</gene>
<evidence type="ECO:0000256" key="2">
    <source>
        <dbReference type="ARBA" id="ARBA00022857"/>
    </source>
</evidence>
<protein>
    <submittedName>
        <fullName evidence="5">Uncharacterized protein</fullName>
    </submittedName>
</protein>
<feature type="compositionally biased region" description="Pro residues" evidence="4">
    <location>
        <begin position="994"/>
        <end position="1008"/>
    </location>
</feature>
<evidence type="ECO:0000256" key="1">
    <source>
        <dbReference type="ARBA" id="ARBA00006484"/>
    </source>
</evidence>
<dbReference type="FunFam" id="3.40.50.720:FF:000090">
    <property type="entry name" value="NADP-dependent mannitol dehydrogenase"/>
    <property type="match status" value="1"/>
</dbReference>
<comment type="similarity">
    <text evidence="1">Belongs to the short-chain dehydrogenases/reductases (SDR) family.</text>
</comment>
<sequence>MFKPIARSAIRASNFRSVAAARATTFVRPLSYTAALNKKDDPIKDPILAATNKAPEGASGEHEGQFARTDQSVHIEYPPDEEMPAQPVAQGRGGMHFKRTLAQFSLEKKVSIVTGGARGLGLVMGQGLVASGSDLAIIDLNKEADTAAASLIEQFRKENPGLEDMPNVTAHYADVANPESVNNALSEVLSKHGQIDNLVTSAGFTENFDAINYPFDRMQKLWGVNVDGTYLFATGVAKHLMERKAAGSIVMIGSMSGAIVNVPQPQAPYNAAKAAVRHLAASLAVEWAGHDIRVNCISPGYMLTALTRKILDENPQLRDHWTSLIPAGKMGTPEDLMGAVTFLLSDASKYITGADLRVDENTIVMTGYPTLYSRTPRSFLFAVVANVGPGGASRCLAVAYRQHHDEYNSQISWGRVHCMVTDILALTEILSDPANRAPLEAERALAEDWYRRSQGHEPPIHERPSVPDTAQPPFVPWYKRREPGQQQPPLPWRDDAPSKFPFTATCVLLALLRDTRGNRTRPSDIQFQPLSTPFRADCTEYGLVILDISDLDSGVKYGIVAFPMNYMAEVEYGGEMIGWDPVEDPQPEKEPDVVLADPRPRELLSISQWVSKHYYWSGLEKASCILKLEERPLADAVALDYIWPPELDDPTRTSSEDFRHSMIATQSPPDMEGYTIVHQPPQNDPVGIVRTIDDLLVLTQEPASGPLEKEALANLQVLAQFREQLRQRLEEAPERLGSSQISSHVLRVVYAGCRHLNWVVFGNLPPRVIAAAIASNELQGASALSLCLNPFQLVGDEEDGESDLGDLAAALAQSTALQQLCFLQQPDRNSDDGSAHPFSELSWLWSRASSEDSESLRLRTIHSTSALLNGLRGREVRAISSPRNLGSSFTSDAQVVPMIHLFTFVSPQREDVWDAAADHHVVHPTRPGYSGHYSMDNTGLNAEGFAVRFLIYLRSLGPDSDPDQAILRFAYHGAFSSLASIDEDNKNNDDDEPASPPRGPPPRPPPLQSWPDQLGVRPIPAGFFDELAPDHPSRDRLRDISPGSWVVLIDRQDRHDRFSDDRAFLQYSFIRIRRSPAPKQQQQQQQRPAPVSSSVEVVGGLTDFLRETVPETDIIMWEKRLEEVEMDLVSALTRPSPPSTPSSMEWSPGVNHIDEVLRRLTSPTTESADNSLPETDLPTEEGLVVEGERERCIGVRVMAESRVHTLLDQLL</sequence>
<feature type="compositionally biased region" description="Basic and acidic residues" evidence="4">
    <location>
        <begin position="455"/>
        <end position="465"/>
    </location>
</feature>
<evidence type="ECO:0000256" key="3">
    <source>
        <dbReference type="ARBA" id="ARBA00023002"/>
    </source>
</evidence>
<proteinExistence type="inferred from homology"/>
<dbReference type="Gene3D" id="3.40.50.720">
    <property type="entry name" value="NAD(P)-binding Rossmann-like Domain"/>
    <property type="match status" value="1"/>
</dbReference>
<keyword evidence="6" id="KW-1185">Reference proteome</keyword>
<dbReference type="GO" id="GO:0050664">
    <property type="term" value="F:oxidoreductase activity, acting on NAD(P)H, oxygen as acceptor"/>
    <property type="evidence" value="ECO:0007669"/>
    <property type="project" value="TreeGrafter"/>
</dbReference>
<dbReference type="InterPro" id="IPR036291">
    <property type="entry name" value="NAD(P)-bd_dom_sf"/>
</dbReference>
<dbReference type="Proteomes" id="UP001152649">
    <property type="component" value="Unassembled WGS sequence"/>
</dbReference>
<dbReference type="PANTHER" id="PTHR43008">
    <property type="entry name" value="BENZIL REDUCTASE"/>
    <property type="match status" value="1"/>
</dbReference>
<evidence type="ECO:0000313" key="5">
    <source>
        <dbReference type="EMBL" id="CAG8364513.1"/>
    </source>
</evidence>
<comment type="caution">
    <text evidence="5">The sequence shown here is derived from an EMBL/GenBank/DDBJ whole genome shotgun (WGS) entry which is preliminary data.</text>
</comment>
<dbReference type="AlphaFoldDB" id="A0A9W4NGQ2"/>
<dbReference type="PROSITE" id="PS00061">
    <property type="entry name" value="ADH_SHORT"/>
    <property type="match status" value="1"/>
</dbReference>
<dbReference type="PRINTS" id="PR00081">
    <property type="entry name" value="GDHRDH"/>
</dbReference>
<dbReference type="PANTHER" id="PTHR43008:SF14">
    <property type="entry name" value="DEHYDROGENASE ARBD, PUTATIVE-RELATED"/>
    <property type="match status" value="1"/>
</dbReference>
<evidence type="ECO:0000313" key="6">
    <source>
        <dbReference type="Proteomes" id="UP001152649"/>
    </source>
</evidence>
<name>A0A9W4NGQ2_9EURO</name>
<accession>A0A9W4NGQ2</accession>